<feature type="signal peptide" evidence="2">
    <location>
        <begin position="1"/>
        <end position="25"/>
    </location>
</feature>
<keyword evidence="2" id="KW-0732">Signal</keyword>
<protein>
    <recommendedName>
        <fullName evidence="3">Htaa domain-containing protein</fullName>
    </recommendedName>
</protein>
<comment type="caution">
    <text evidence="4">The sequence shown here is derived from an EMBL/GenBank/DDBJ whole genome shotgun (WGS) entry which is preliminary data.</text>
</comment>
<sequence>MRKRPVAALAGGVLIALLCQAPAQAAEDGARAPYEVSGGYASWSGPAGGGADVTVRAEEPAVGGAGGRSWLPVTGGSATPTAGDADVGLAGALRLSVAGAEGGDLVLDELRLRLDGGTGTLYVRAEQAGGARRLALADVGSGPSAPVVRSAGATWTGLRTTLTAAGAELLSSWSGKAYAEGGELAPLDVTVGVPAQAGDGRSPASPSAPEQEEGQGQAPEPVPGATSGPGAGPRGAAEDEEAPSAGVARPSLAPGGEQLVTGAGFEPGEVVLVAIDGDTRYDVVADGSGRVSQAFPVYATAVEGEHAVALDSVSGGRSAAVEFAVRHG</sequence>
<accession>A0A918QBT1</accession>
<dbReference type="AlphaFoldDB" id="A0A918QBT1"/>
<dbReference type="Proteomes" id="UP000622166">
    <property type="component" value="Unassembled WGS sequence"/>
</dbReference>
<feature type="region of interest" description="Disordered" evidence="1">
    <location>
        <begin position="193"/>
        <end position="261"/>
    </location>
</feature>
<gene>
    <name evidence="4" type="ORF">GCM10010365_72370</name>
</gene>
<evidence type="ECO:0000313" key="5">
    <source>
        <dbReference type="Proteomes" id="UP000622166"/>
    </source>
</evidence>
<dbReference type="EMBL" id="BMVW01000025">
    <property type="protein sequence ID" value="GGZ41204.1"/>
    <property type="molecule type" value="Genomic_DNA"/>
</dbReference>
<proteinExistence type="predicted"/>
<dbReference type="RefSeq" id="WP_189866815.1">
    <property type="nucleotide sequence ID" value="NZ_BMVW01000025.1"/>
</dbReference>
<evidence type="ECO:0000259" key="3">
    <source>
        <dbReference type="Pfam" id="PF04213"/>
    </source>
</evidence>
<feature type="compositionally biased region" description="Low complexity" evidence="1">
    <location>
        <begin position="214"/>
        <end position="225"/>
    </location>
</feature>
<feature type="domain" description="Htaa" evidence="3">
    <location>
        <begin position="72"/>
        <end position="190"/>
    </location>
</feature>
<name>A0A918QBT1_9ACTN</name>
<keyword evidence="5" id="KW-1185">Reference proteome</keyword>
<reference evidence="4" key="2">
    <citation type="submission" date="2020-09" db="EMBL/GenBank/DDBJ databases">
        <authorList>
            <person name="Sun Q."/>
            <person name="Ohkuma M."/>
        </authorList>
    </citation>
    <scope>NUCLEOTIDE SEQUENCE</scope>
    <source>
        <strain evidence="4">JCM 4815</strain>
    </source>
</reference>
<dbReference type="InterPro" id="IPR007331">
    <property type="entry name" value="Htaa"/>
</dbReference>
<evidence type="ECO:0000256" key="1">
    <source>
        <dbReference type="SAM" id="MobiDB-lite"/>
    </source>
</evidence>
<evidence type="ECO:0000256" key="2">
    <source>
        <dbReference type="SAM" id="SignalP"/>
    </source>
</evidence>
<dbReference type="Pfam" id="PF04213">
    <property type="entry name" value="HtaA"/>
    <property type="match status" value="1"/>
</dbReference>
<organism evidence="4 5">
    <name type="scientific">Streptomyces poonensis</name>
    <dbReference type="NCBI Taxonomy" id="68255"/>
    <lineage>
        <taxon>Bacteria</taxon>
        <taxon>Bacillati</taxon>
        <taxon>Actinomycetota</taxon>
        <taxon>Actinomycetes</taxon>
        <taxon>Kitasatosporales</taxon>
        <taxon>Streptomycetaceae</taxon>
        <taxon>Streptomyces</taxon>
    </lineage>
</organism>
<reference evidence="4" key="1">
    <citation type="journal article" date="2014" name="Int. J. Syst. Evol. Microbiol.">
        <title>Complete genome sequence of Corynebacterium casei LMG S-19264T (=DSM 44701T), isolated from a smear-ripened cheese.</title>
        <authorList>
            <consortium name="US DOE Joint Genome Institute (JGI-PGF)"/>
            <person name="Walter F."/>
            <person name="Albersmeier A."/>
            <person name="Kalinowski J."/>
            <person name="Ruckert C."/>
        </authorList>
    </citation>
    <scope>NUCLEOTIDE SEQUENCE</scope>
    <source>
        <strain evidence="4">JCM 4815</strain>
    </source>
</reference>
<feature type="chain" id="PRO_5037426418" description="Htaa domain-containing protein" evidence="2">
    <location>
        <begin position="26"/>
        <end position="328"/>
    </location>
</feature>
<evidence type="ECO:0000313" key="4">
    <source>
        <dbReference type="EMBL" id="GGZ41204.1"/>
    </source>
</evidence>